<organism evidence="1 2">
    <name type="scientific">Escherichia albertii</name>
    <dbReference type="NCBI Taxonomy" id="208962"/>
    <lineage>
        <taxon>Bacteria</taxon>
        <taxon>Pseudomonadati</taxon>
        <taxon>Pseudomonadota</taxon>
        <taxon>Gammaproteobacteria</taxon>
        <taxon>Enterobacterales</taxon>
        <taxon>Enterobacteriaceae</taxon>
        <taxon>Escherichia</taxon>
    </lineage>
</organism>
<sequence length="228" mass="25554">MLALFSSTVTAHLPPALAPHYQLVPSRQHKLPATAWSRVDNPGFIYYVCLRDPSRPRPDVVVMCGVGDDKHRAGGNSGYFDIWYLKGDNVIVSASVKSGGRYGASGEASPLYIGKHSAVRLEERYNWQGVQQLLYRYYLPIKNELVEVASLPVFSNNEALCEDSQSECLIDNLRTDVTFNGRSSASYPEMNIHTTGILAGKKIDKRWVVNFDSTTHRYTVPKEIHLSY</sequence>
<reference evidence="1 2" key="1">
    <citation type="submission" date="2021-03" db="EMBL/GenBank/DDBJ databases">
        <title>Comparative genomics of Chinese and international isolates of Escherichia albertii: population structure and evolution of virulence and antimicrobial resistance.</title>
        <authorList>
            <person name="Wang H."/>
            <person name="Xiong Y."/>
            <person name="Luo L."/>
        </authorList>
    </citation>
    <scope>NUCLEOTIDE SEQUENCE [LARGE SCALE GENOMIC DNA]</scope>
    <source>
        <strain evidence="1 2">Sample 165</strain>
    </source>
</reference>
<name>A0ABD7E964_ESCAL</name>
<accession>A0ABD7E964</accession>
<evidence type="ECO:0000313" key="2">
    <source>
        <dbReference type="Proteomes" id="UP000663211"/>
    </source>
</evidence>
<gene>
    <name evidence="1" type="ORF">JRC44_00780</name>
</gene>
<dbReference type="EMBL" id="CP070296">
    <property type="protein sequence ID" value="QST73733.1"/>
    <property type="molecule type" value="Genomic_DNA"/>
</dbReference>
<proteinExistence type="predicted"/>
<protein>
    <submittedName>
        <fullName evidence="1">Uncharacterized protein</fullName>
    </submittedName>
</protein>
<evidence type="ECO:0000313" key="1">
    <source>
        <dbReference type="EMBL" id="QST73733.1"/>
    </source>
</evidence>
<dbReference type="GeneID" id="89518420"/>
<dbReference type="RefSeq" id="WP_059271833.1">
    <property type="nucleotide sequence ID" value="NZ_BBVJ01000026.1"/>
</dbReference>
<dbReference type="Proteomes" id="UP000663211">
    <property type="component" value="Chromosome"/>
</dbReference>
<dbReference type="AlphaFoldDB" id="A0ABD7E964"/>